<dbReference type="InterPro" id="IPR013108">
    <property type="entry name" value="Amidohydro_3"/>
</dbReference>
<dbReference type="EMBL" id="LR743507">
    <property type="protein sequence ID" value="CAA2099607.1"/>
    <property type="molecule type" value="Genomic_DNA"/>
</dbReference>
<dbReference type="Pfam" id="PF07969">
    <property type="entry name" value="Amidohydro_3"/>
    <property type="match status" value="1"/>
</dbReference>
<evidence type="ECO:0000313" key="2">
    <source>
        <dbReference type="EMBL" id="CAA2099607.1"/>
    </source>
</evidence>
<proteinExistence type="predicted"/>
<dbReference type="GO" id="GO:0035888">
    <property type="term" value="F:isoguanine deaminase activity"/>
    <property type="evidence" value="ECO:0007669"/>
    <property type="project" value="TreeGrafter"/>
</dbReference>
<feature type="domain" description="Amidohydrolase 3" evidence="1">
    <location>
        <begin position="147"/>
        <end position="372"/>
    </location>
</feature>
<dbReference type="PANTHER" id="PTHR32027:SF0">
    <property type="entry name" value="CYTOSINE DEAMINASE"/>
    <property type="match status" value="1"/>
</dbReference>
<name>A0A679IYE2_VARPD</name>
<dbReference type="InterPro" id="IPR011059">
    <property type="entry name" value="Metal-dep_hydrolase_composite"/>
</dbReference>
<keyword evidence="2" id="KW-0378">Hydrolase</keyword>
<protein>
    <submittedName>
        <fullName evidence="2">Pterin deaminase</fullName>
        <ecNumber evidence="2">3.5.4.11</ecNumber>
    </submittedName>
</protein>
<accession>A0A679IYE2</accession>
<dbReference type="GO" id="GO:0050228">
    <property type="term" value="F:pterin deaminase activity"/>
    <property type="evidence" value="ECO:0007669"/>
    <property type="project" value="UniProtKB-EC"/>
</dbReference>
<dbReference type="SUPFAM" id="SSF51556">
    <property type="entry name" value="Metallo-dependent hydrolases"/>
    <property type="match status" value="1"/>
</dbReference>
<dbReference type="Gene3D" id="2.30.40.10">
    <property type="entry name" value="Urease, subunit C, domain 1"/>
    <property type="match status" value="1"/>
</dbReference>
<organism evidence="2">
    <name type="scientific">Variovorax paradoxus</name>
    <dbReference type="NCBI Taxonomy" id="34073"/>
    <lineage>
        <taxon>Bacteria</taxon>
        <taxon>Pseudomonadati</taxon>
        <taxon>Pseudomonadota</taxon>
        <taxon>Betaproteobacteria</taxon>
        <taxon>Burkholderiales</taxon>
        <taxon>Comamonadaceae</taxon>
        <taxon>Variovorax</taxon>
    </lineage>
</organism>
<dbReference type="AlphaFoldDB" id="A0A679IYE2"/>
<dbReference type="InterPro" id="IPR032466">
    <property type="entry name" value="Metal_Hydrolase"/>
</dbReference>
<dbReference type="Gene3D" id="3.20.20.140">
    <property type="entry name" value="Metal-dependent hydrolases"/>
    <property type="match status" value="1"/>
</dbReference>
<evidence type="ECO:0000259" key="1">
    <source>
        <dbReference type="Pfam" id="PF07969"/>
    </source>
</evidence>
<dbReference type="GO" id="GO:0006209">
    <property type="term" value="P:cytosine catabolic process"/>
    <property type="evidence" value="ECO:0007669"/>
    <property type="project" value="TreeGrafter"/>
</dbReference>
<dbReference type="PANTHER" id="PTHR32027">
    <property type="entry name" value="CYTOSINE DEAMINASE"/>
    <property type="match status" value="1"/>
</dbReference>
<sequence length="402" mass="43597">MKLEALRIPVPLRGFAAGDAQVFDVTLAGDRVESVVPSARQAHARGTLLSALVDAHAHIDKNYTVQDVGAAQGNLFAAIDRMNRHRESWTGESLRIRMERALRDAWESGTRALRTHLDWVQAEPPAALAVFEALREEWRGRVELQFVSLTPLDLFADLAAGDRIAREVKRAGGTLGAFVYRNEGIVHKLGRVFDLAQQHGLGLDFHVDEGLDAEAVGLRSIAQLVRARDFTHGVVCGHCCSLSVQDDAVAAETLALCAGAGLHLVALPTTNLYLQGAWDRTPVQRGITRIREASARGLRASLATDNVQDAFYPYGSYDLLETFGLGVQMAHLAPASDWLDAVTVSPANALGLAWNGRIAPGCPADLLVLSATDEHELIGPRGRQRTVIRAGRILEKNPENTP</sequence>
<gene>
    <name evidence="2" type="primary">codAch2_1</name>
    <name evidence="2" type="ORF">VVAX_00322</name>
</gene>
<dbReference type="InterPro" id="IPR052349">
    <property type="entry name" value="Metallo-hydrolase_Enzymes"/>
</dbReference>
<dbReference type="EC" id="3.5.4.11" evidence="2"/>
<dbReference type="RefSeq" id="WP_339088092.1">
    <property type="nucleotide sequence ID" value="NZ_LR743507.1"/>
</dbReference>
<reference evidence="2" key="1">
    <citation type="submission" date="2019-12" db="EMBL/GenBank/DDBJ databases">
        <authorList>
            <person name="Cremers G."/>
        </authorList>
    </citation>
    <scope>NUCLEOTIDE SEQUENCE</scope>
    <source>
        <strain evidence="2">Vvax</strain>
    </source>
</reference>
<dbReference type="GO" id="GO:0004131">
    <property type="term" value="F:cytosine deaminase activity"/>
    <property type="evidence" value="ECO:0007669"/>
    <property type="project" value="TreeGrafter"/>
</dbReference>